<dbReference type="InterPro" id="IPR003995">
    <property type="entry name" value="RTX_toxin_determinant-A"/>
</dbReference>
<dbReference type="Pfam" id="PF24606">
    <property type="entry name" value="CEMIP_beta-hel"/>
    <property type="match status" value="1"/>
</dbReference>
<accession>A0A518KD69</accession>
<keyword evidence="5" id="KW-0677">Repeat</keyword>
<protein>
    <submittedName>
        <fullName evidence="11">Bifunctional hemolysin/adenylate cyclase</fullName>
    </submittedName>
</protein>
<dbReference type="PRINTS" id="PR00313">
    <property type="entry name" value="CABNDNGRPT"/>
</dbReference>
<gene>
    <name evidence="11" type="primary">cya</name>
    <name evidence="11" type="ORF">Spa11_39560</name>
</gene>
<evidence type="ECO:0000256" key="3">
    <source>
        <dbReference type="ARBA" id="ARBA00022525"/>
    </source>
</evidence>
<dbReference type="GO" id="GO:0005576">
    <property type="term" value="C:extracellular region"/>
    <property type="evidence" value="ECO:0007669"/>
    <property type="project" value="UniProtKB-SubCell"/>
</dbReference>
<dbReference type="GO" id="GO:0005509">
    <property type="term" value="F:calcium ion binding"/>
    <property type="evidence" value="ECO:0007669"/>
    <property type="project" value="InterPro"/>
</dbReference>
<dbReference type="PANTHER" id="PTHR38340">
    <property type="entry name" value="S-LAYER PROTEIN"/>
    <property type="match status" value="1"/>
</dbReference>
<dbReference type="InterPro" id="IPR050557">
    <property type="entry name" value="RTX_toxin/Mannuronan_C5-epim"/>
</dbReference>
<evidence type="ECO:0000313" key="11">
    <source>
        <dbReference type="EMBL" id="QDV75735.1"/>
    </source>
</evidence>
<keyword evidence="4" id="KW-0800">Toxin</keyword>
<feature type="domain" description="G8" evidence="10">
    <location>
        <begin position="870"/>
        <end position="998"/>
    </location>
</feature>
<evidence type="ECO:0000256" key="5">
    <source>
        <dbReference type="ARBA" id="ARBA00022737"/>
    </source>
</evidence>
<evidence type="ECO:0000313" key="12">
    <source>
        <dbReference type="Proteomes" id="UP000316426"/>
    </source>
</evidence>
<dbReference type="KEGG" id="bmei:Spa11_39560"/>
<dbReference type="InterPro" id="IPR011049">
    <property type="entry name" value="Serralysin-like_metalloprot_C"/>
</dbReference>
<dbReference type="PANTHER" id="PTHR38340:SF1">
    <property type="entry name" value="S-LAYER PROTEIN"/>
    <property type="match status" value="1"/>
</dbReference>
<dbReference type="EMBL" id="CP036349">
    <property type="protein sequence ID" value="QDV75735.1"/>
    <property type="molecule type" value="Genomic_DNA"/>
</dbReference>
<feature type="compositionally biased region" description="Acidic residues" evidence="9">
    <location>
        <begin position="243"/>
        <end position="269"/>
    </location>
</feature>
<dbReference type="GO" id="GO:0090729">
    <property type="term" value="F:toxin activity"/>
    <property type="evidence" value="ECO:0007669"/>
    <property type="project" value="UniProtKB-KW"/>
</dbReference>
<dbReference type="InterPro" id="IPR019316">
    <property type="entry name" value="G8_domain"/>
</dbReference>
<dbReference type="PROSITE" id="PS51484">
    <property type="entry name" value="G8"/>
    <property type="match status" value="1"/>
</dbReference>
<dbReference type="Pfam" id="PF10162">
    <property type="entry name" value="G8"/>
    <property type="match status" value="1"/>
</dbReference>
<name>A0A518KD69_9BACT</name>
<feature type="compositionally biased region" description="Basic and acidic residues" evidence="9">
    <location>
        <begin position="202"/>
        <end position="220"/>
    </location>
</feature>
<dbReference type="PRINTS" id="PR01488">
    <property type="entry name" value="RTXTOXINA"/>
</dbReference>
<reference evidence="11 12" key="1">
    <citation type="submission" date="2019-02" db="EMBL/GenBank/DDBJ databases">
        <title>Deep-cultivation of Planctomycetes and their phenomic and genomic characterization uncovers novel biology.</title>
        <authorList>
            <person name="Wiegand S."/>
            <person name="Jogler M."/>
            <person name="Boedeker C."/>
            <person name="Pinto D."/>
            <person name="Vollmers J."/>
            <person name="Rivas-Marin E."/>
            <person name="Kohn T."/>
            <person name="Peeters S.H."/>
            <person name="Heuer A."/>
            <person name="Rast P."/>
            <person name="Oberbeckmann S."/>
            <person name="Bunk B."/>
            <person name="Jeske O."/>
            <person name="Meyerdierks A."/>
            <person name="Storesund J.E."/>
            <person name="Kallscheuer N."/>
            <person name="Luecker S."/>
            <person name="Lage O.M."/>
            <person name="Pohl T."/>
            <person name="Merkel B.J."/>
            <person name="Hornburger P."/>
            <person name="Mueller R.-W."/>
            <person name="Bruemmer F."/>
            <person name="Labrenz M."/>
            <person name="Spormann A.M."/>
            <person name="Op den Camp H."/>
            <person name="Overmann J."/>
            <person name="Amann R."/>
            <person name="Jetten M.S.M."/>
            <person name="Mascher T."/>
            <person name="Medema M.H."/>
            <person name="Devos D.P."/>
            <person name="Kaster A.-K."/>
            <person name="Ovreas L."/>
            <person name="Rohde M."/>
            <person name="Galperin M.Y."/>
            <person name="Jogler C."/>
        </authorList>
    </citation>
    <scope>NUCLEOTIDE SEQUENCE [LARGE SCALE GENOMIC DNA]</scope>
    <source>
        <strain evidence="11 12">Spa11</strain>
    </source>
</reference>
<dbReference type="RefSeq" id="WP_197529523.1">
    <property type="nucleotide sequence ID" value="NZ_CP036349.1"/>
</dbReference>
<feature type="region of interest" description="Disordered" evidence="9">
    <location>
        <begin position="562"/>
        <end position="591"/>
    </location>
</feature>
<dbReference type="Gene3D" id="2.150.10.10">
    <property type="entry name" value="Serralysin-like metalloprotease, C-terminal"/>
    <property type="match status" value="10"/>
</dbReference>
<dbReference type="SMART" id="SM01225">
    <property type="entry name" value="G8"/>
    <property type="match status" value="1"/>
</dbReference>
<evidence type="ECO:0000259" key="10">
    <source>
        <dbReference type="PROSITE" id="PS51484"/>
    </source>
</evidence>
<feature type="region of interest" description="Disordered" evidence="9">
    <location>
        <begin position="155"/>
        <end position="177"/>
    </location>
</feature>
<dbReference type="PROSITE" id="PS00330">
    <property type="entry name" value="HEMOLYSIN_CALCIUM"/>
    <property type="match status" value="11"/>
</dbReference>
<comment type="subcellular location">
    <subcellularLocation>
        <location evidence="1">Membrane</location>
    </subcellularLocation>
    <subcellularLocation>
        <location evidence="2">Secreted</location>
    </subcellularLocation>
</comment>
<evidence type="ECO:0000256" key="4">
    <source>
        <dbReference type="ARBA" id="ARBA00022656"/>
    </source>
</evidence>
<dbReference type="GO" id="GO:0016020">
    <property type="term" value="C:membrane"/>
    <property type="evidence" value="ECO:0007669"/>
    <property type="project" value="UniProtKB-SubCell"/>
</dbReference>
<keyword evidence="8" id="KW-0325">Glycoprotein</keyword>
<feature type="region of interest" description="Disordered" evidence="9">
    <location>
        <begin position="236"/>
        <end position="348"/>
    </location>
</feature>
<feature type="compositionally biased region" description="Acidic residues" evidence="9">
    <location>
        <begin position="290"/>
        <end position="305"/>
    </location>
</feature>
<keyword evidence="7" id="KW-0472">Membrane</keyword>
<keyword evidence="12" id="KW-1185">Reference proteome</keyword>
<dbReference type="InterPro" id="IPR018511">
    <property type="entry name" value="Hemolysin-typ_Ca-bd_CS"/>
</dbReference>
<evidence type="ECO:0000256" key="1">
    <source>
        <dbReference type="ARBA" id="ARBA00004370"/>
    </source>
</evidence>
<evidence type="ECO:0000256" key="2">
    <source>
        <dbReference type="ARBA" id="ARBA00004613"/>
    </source>
</evidence>
<evidence type="ECO:0000256" key="8">
    <source>
        <dbReference type="ARBA" id="ARBA00023180"/>
    </source>
</evidence>
<keyword evidence="6" id="KW-0843">Virulence</keyword>
<dbReference type="InterPro" id="IPR001343">
    <property type="entry name" value="Hemolysn_Ca-bd"/>
</dbReference>
<dbReference type="Pfam" id="PF00353">
    <property type="entry name" value="HemolysinCabind"/>
    <property type="match status" value="14"/>
</dbReference>
<dbReference type="InterPro" id="IPR055401">
    <property type="entry name" value="CEMIP_beta-hel_dom"/>
</dbReference>
<feature type="region of interest" description="Disordered" evidence="9">
    <location>
        <begin position="190"/>
        <end position="220"/>
    </location>
</feature>
<dbReference type="SUPFAM" id="SSF51120">
    <property type="entry name" value="beta-Roll"/>
    <property type="match status" value="4"/>
</dbReference>
<feature type="compositionally biased region" description="Acidic residues" evidence="9">
    <location>
        <begin position="562"/>
        <end position="573"/>
    </location>
</feature>
<dbReference type="Proteomes" id="UP000316426">
    <property type="component" value="Chromosome"/>
</dbReference>
<keyword evidence="3" id="KW-0964">Secreted</keyword>
<sequence length="1546" mass="159585">MTAQRLEDRCVLSVSPATLEGSTIVVVGGDEADRVTVAEGALGEIVVTHVELGKHYTASFSSSSVSSITFTGNGGNDRFTNLTSLASYADGGDGDDTLIGGAGADTLLGGAGNDRLEGGDGNDSLFGGDGVDSIHGQRGEDHLDGGADNDFVYGGDDSDTIQGGAGDDYIEGGSGDDRIAGGLGNDLLRGNEGEDYLQGDAGDDRLEGGEDNDTLHGGEGVDRLYGQAGDDYLDAGAGNDLLDGGDGEDLMYGGDGDDLLESGEGDDYLEGGAGKDLLRGAGGNDTLVGGDDDDRLEGDDGDDTLDGGSGADSLSGGAGADWLNGGDGNDTLYGGDGEDVISGGDGDDYVEGGADDDQLYGGEGNDTLRAGSGNDYVLGEGGDDRIEGGDGTDVLFGGDGADVIHGEAGADRIEGENGSDFLYGGDGDDLILGGAGDDYVDGGVGSDVLRGGDGNDYLLGRLGDDLLSGDDGDDRLEGGDGDDVLSGGAGVDVIHGEAGADRIEGEAGSDFLYGGDGADVIDGGANDDYIEGGAGDDVINGGEGRDILRAGDGNDFVIGGGGDDDIEGGDGDDFLSGGDGADSVHGQAGSDRIDGGLGVDTLYGGDGDDFVTGGAGDDYIDGGAGNDVLRGGSDNDLLRGGLGADSLFGDAGQDRLEGEDGADILHGGDDSDSLIGGDGRDFLIGGGGADTINGSAGDDLVIDGSTAYDDNLTALQAALAMWDSNLGYDQRVAMLTGHHGPARFVAHETVFADDASDQLEGGAGQDWFVLSAFNGVYNPLGIEMEHDHHDSGGHHHNEILLDSLPTVEGFALIDSMDRMLGVEANEMVDSLMSHGDDPSKLREHLSLFQLVRYADVSHTAVKNGAWSDPATWEGGRVPTAGARVLIPYGAHVMVNARLQPELKSVRVDGTLSFATGVNSELRVDTIVVAPTGKFEMGTEAAPVQPNVTAKLVITSDGPIDAEADPFLMGRGLVTHGAVEMYGAEVTGFVATSGALVAGTTSFQLASTPVGWKVGDTIAIAGTSAGGGEEELRVIRAISGRLVSIDALAFNHVPLEAGLEVHVANLTRNVVIESESNINSQRGHTMFMHNRDVHISYAAFNGLGRTDKSFTLTDPQVDSDWNLVDGTGDNTRARYAVHFHRNGVTSTTPPSTVVGSVVNGGPGWGFVNHSSYVDFTGNVAYGVNGAAYVSEVGDEIGSFDSNIALHTTGTTEDVHSRVYRQDFGFNGDGFWLHSAALTVTNNVVSGSTGSAFFYYTRGLRFGGVETPFLAENLDDPSLAGGDSTLPAMSVPIKQFENNVGYSSKVGLTFRYNLWRSEHGARSVLSDSTFWNNTTGVSLPYANRTILRDFTVIIDPTASTTFGVEGNGDTQDIYYDNLRVEGYRLGLYLPQRGVNVVDGGRFISRSMNIVAYPAVIPEGLQVLITGDIHFGSVGDSRAKDVAAIFRTQNVTGDPLVVFHPVALTLQYGPYSNHRLYFPVQRADAVPFPEPLQGVPSAYVGLTQQQLYDTFGLAVGGEIAPEDAISTSDTAGLVSASGRRAFRAPQRAS</sequence>
<proteinExistence type="predicted"/>
<evidence type="ECO:0000256" key="9">
    <source>
        <dbReference type="SAM" id="MobiDB-lite"/>
    </source>
</evidence>
<evidence type="ECO:0000256" key="6">
    <source>
        <dbReference type="ARBA" id="ARBA00023026"/>
    </source>
</evidence>
<evidence type="ECO:0000256" key="7">
    <source>
        <dbReference type="ARBA" id="ARBA00023136"/>
    </source>
</evidence>
<organism evidence="11 12">
    <name type="scientific">Botrimarina mediterranea</name>
    <dbReference type="NCBI Taxonomy" id="2528022"/>
    <lineage>
        <taxon>Bacteria</taxon>
        <taxon>Pseudomonadati</taxon>
        <taxon>Planctomycetota</taxon>
        <taxon>Planctomycetia</taxon>
        <taxon>Pirellulales</taxon>
        <taxon>Lacipirellulaceae</taxon>
        <taxon>Botrimarina</taxon>
    </lineage>
</organism>